<feature type="compositionally biased region" description="Polar residues" evidence="1">
    <location>
        <begin position="373"/>
        <end position="390"/>
    </location>
</feature>
<organism evidence="2">
    <name type="scientific">Timema poppense</name>
    <name type="common">Walking stick</name>
    <dbReference type="NCBI Taxonomy" id="170557"/>
    <lineage>
        <taxon>Eukaryota</taxon>
        <taxon>Metazoa</taxon>
        <taxon>Ecdysozoa</taxon>
        <taxon>Arthropoda</taxon>
        <taxon>Hexapoda</taxon>
        <taxon>Insecta</taxon>
        <taxon>Pterygota</taxon>
        <taxon>Neoptera</taxon>
        <taxon>Polyneoptera</taxon>
        <taxon>Phasmatodea</taxon>
        <taxon>Timematodea</taxon>
        <taxon>Timematoidea</taxon>
        <taxon>Timematidae</taxon>
        <taxon>Timema</taxon>
    </lineage>
</organism>
<feature type="region of interest" description="Disordered" evidence="1">
    <location>
        <begin position="75"/>
        <end position="192"/>
    </location>
</feature>
<feature type="compositionally biased region" description="Basic residues" evidence="1">
    <location>
        <begin position="86"/>
        <end position="113"/>
    </location>
</feature>
<feature type="region of interest" description="Disordered" evidence="1">
    <location>
        <begin position="366"/>
        <end position="682"/>
    </location>
</feature>
<feature type="compositionally biased region" description="Basic and acidic residues" evidence="1">
    <location>
        <begin position="746"/>
        <end position="764"/>
    </location>
</feature>
<dbReference type="EMBL" id="OD000244">
    <property type="protein sequence ID" value="CAD7396602.1"/>
    <property type="molecule type" value="Genomic_DNA"/>
</dbReference>
<feature type="compositionally biased region" description="Basic and acidic residues" evidence="1">
    <location>
        <begin position="114"/>
        <end position="132"/>
    </location>
</feature>
<feature type="compositionally biased region" description="Basic residues" evidence="1">
    <location>
        <begin position="610"/>
        <end position="632"/>
    </location>
</feature>
<feature type="compositionally biased region" description="Basic and acidic residues" evidence="1">
    <location>
        <begin position="141"/>
        <end position="151"/>
    </location>
</feature>
<feature type="compositionally biased region" description="Polar residues" evidence="1">
    <location>
        <begin position="310"/>
        <end position="320"/>
    </location>
</feature>
<protein>
    <recommendedName>
        <fullName evidence="3">Protein SON</fullName>
    </recommendedName>
</protein>
<dbReference type="PANTHER" id="PTHR46528">
    <property type="entry name" value="PROTEIN SON"/>
    <property type="match status" value="1"/>
</dbReference>
<feature type="compositionally biased region" description="Basic and acidic residues" evidence="1">
    <location>
        <begin position="160"/>
        <end position="192"/>
    </location>
</feature>
<feature type="compositionally biased region" description="Basic residues" evidence="1">
    <location>
        <begin position="664"/>
        <end position="674"/>
    </location>
</feature>
<evidence type="ECO:0000256" key="1">
    <source>
        <dbReference type="SAM" id="MobiDB-lite"/>
    </source>
</evidence>
<dbReference type="InterPro" id="IPR032922">
    <property type="entry name" value="SON"/>
</dbReference>
<name>A0A7R9CHA2_TIMPO</name>
<dbReference type="GO" id="GO:0048024">
    <property type="term" value="P:regulation of mRNA splicing, via spliceosome"/>
    <property type="evidence" value="ECO:0007669"/>
    <property type="project" value="TreeGrafter"/>
</dbReference>
<proteinExistence type="predicted"/>
<feature type="compositionally biased region" description="Basic and acidic residues" evidence="1">
    <location>
        <begin position="487"/>
        <end position="609"/>
    </location>
</feature>
<gene>
    <name evidence="2" type="ORF">TPSB3V08_LOCUS738</name>
</gene>
<evidence type="ECO:0000313" key="2">
    <source>
        <dbReference type="EMBL" id="CAD7396602.1"/>
    </source>
</evidence>
<dbReference type="GO" id="GO:0051726">
    <property type="term" value="P:regulation of cell cycle"/>
    <property type="evidence" value="ECO:0007669"/>
    <property type="project" value="InterPro"/>
</dbReference>
<dbReference type="PANTHER" id="PTHR46528:SF1">
    <property type="entry name" value="PROTEIN SON"/>
    <property type="match status" value="1"/>
</dbReference>
<reference evidence="2" key="1">
    <citation type="submission" date="2020-11" db="EMBL/GenBank/DDBJ databases">
        <authorList>
            <person name="Tran Van P."/>
        </authorList>
    </citation>
    <scope>NUCLEOTIDE SEQUENCE</scope>
</reference>
<sequence>MSENKYKSSPKDEKPVISKLFDIKAILCKDTPSDEPDVPAKSSNEILSELFSQFNAEPPKIPDVPIIESQDELEEEQVIKQEPKFSKKKKAKKSKKKHRHKEKERKIRKKDKRKREDLSNERDNEIFDSDTRNKKRKCRHSLSEVGKKHVTNDSSKSLVTKKEKEDKVSEEITKNKKTNDNSKLEDGESNEHSLEPVVKCDHTNTVNGEVSIKVENVCEVLIPVTECSSKVVNTLSEVKNTHIAPLLEQVSIKVTTESGKHSIARTVEYVPPVVLRTEGGEESVKGTSIKDQRDQVETVMVEKLTVNDDSVQEIDQSSDITLDKPQTEGASTAKPGKIVIKNLKFSSVFEATVRQVEEAARLKAEKYEEGEITDSSTGASSKHPSDNELSPVSEDSLIDLPQEDIKEEISNTEEKKQTRQSSEEEAPNEVKHSHKRSSSNERGRSHKKKRSSSPANNKHRSDSKHRSKDQSHNKHRSHNKKHKTRSVSRDRNKARSRSGDKSKARSRSGDKIKDGDKSKARSRSGEKIKARSRSGDKHEARSRSGDKHKARSRSGDKHDARSRSGDKHKARSRSGDKHEARSRSGDKSKARSHSREKIKSHRKSEDRSRARSRSRDKRNVRSRSKEKRRGRSRSGDKSKSTHNPRSSERGRHRSRSRGSDKDVHRRHNRSRSRSGGRIDKQKLLEIARKNAMSLLKQGALPSSVVTPDKVVAIKAGGKSVAELTDFCKQLSKKEAQGDVSSNSGSEHAHNSDSDTEHPFHHPFQIKERPSSIVMNIRLSLHYYVSCYRLMKIHKLIDDLDNPGVEESITTLQIRVLGIVEAHHTSSIGQSILELN</sequence>
<feature type="compositionally biased region" description="Basic and acidic residues" evidence="1">
    <location>
        <begin position="403"/>
        <end position="417"/>
    </location>
</feature>
<accession>A0A7R9CHA2</accession>
<feature type="region of interest" description="Disordered" evidence="1">
    <location>
        <begin position="310"/>
        <end position="333"/>
    </location>
</feature>
<evidence type="ECO:0008006" key="3">
    <source>
        <dbReference type="Google" id="ProtNLM"/>
    </source>
</evidence>
<dbReference type="AlphaFoldDB" id="A0A7R9CHA2"/>
<dbReference type="GO" id="GO:0003723">
    <property type="term" value="F:RNA binding"/>
    <property type="evidence" value="ECO:0007669"/>
    <property type="project" value="InterPro"/>
</dbReference>
<feature type="compositionally biased region" description="Basic and acidic residues" evidence="1">
    <location>
        <begin position="633"/>
        <end position="649"/>
    </location>
</feature>
<feature type="region of interest" description="Disordered" evidence="1">
    <location>
        <begin position="735"/>
        <end position="764"/>
    </location>
</feature>
<feature type="compositionally biased region" description="Basic residues" evidence="1">
    <location>
        <begin position="444"/>
        <end position="486"/>
    </location>
</feature>